<organism evidence="1 2">
    <name type="scientific">Podospora bellae-mahoneyi</name>
    <dbReference type="NCBI Taxonomy" id="2093777"/>
    <lineage>
        <taxon>Eukaryota</taxon>
        <taxon>Fungi</taxon>
        <taxon>Dikarya</taxon>
        <taxon>Ascomycota</taxon>
        <taxon>Pezizomycotina</taxon>
        <taxon>Sordariomycetes</taxon>
        <taxon>Sordariomycetidae</taxon>
        <taxon>Sordariales</taxon>
        <taxon>Podosporaceae</taxon>
        <taxon>Podospora</taxon>
    </lineage>
</organism>
<gene>
    <name evidence="1" type="ORF">QC761_201197</name>
</gene>
<comment type="caution">
    <text evidence="1">The sequence shown here is derived from an EMBL/GenBank/DDBJ whole genome shotgun (WGS) entry which is preliminary data.</text>
</comment>
<name>A0ABR0FR20_9PEZI</name>
<evidence type="ECO:0000313" key="1">
    <source>
        <dbReference type="EMBL" id="KAK4645410.1"/>
    </source>
</evidence>
<dbReference type="RefSeq" id="XP_062734386.1">
    <property type="nucleotide sequence ID" value="XM_062875850.1"/>
</dbReference>
<accession>A0ABR0FR20</accession>
<reference evidence="1 2" key="1">
    <citation type="journal article" date="2023" name="bioRxiv">
        <title>High-quality genome assemblies of four members of thePodospora anserinaspecies complex.</title>
        <authorList>
            <person name="Ament-Velasquez S.L."/>
            <person name="Vogan A.A."/>
            <person name="Wallerman O."/>
            <person name="Hartmann F."/>
            <person name="Gautier V."/>
            <person name="Silar P."/>
            <person name="Giraud T."/>
            <person name="Johannesson H."/>
        </authorList>
    </citation>
    <scope>NUCLEOTIDE SEQUENCE [LARGE SCALE GENOMIC DNA]</scope>
    <source>
        <strain evidence="1 2">CBS 112042</strain>
    </source>
</reference>
<dbReference type="EMBL" id="JAFFGZ010000004">
    <property type="protein sequence ID" value="KAK4645410.1"/>
    <property type="molecule type" value="Genomic_DNA"/>
</dbReference>
<protein>
    <submittedName>
        <fullName evidence="1">Uncharacterized protein</fullName>
    </submittedName>
</protein>
<dbReference type="GeneID" id="87895332"/>
<dbReference type="Proteomes" id="UP001322138">
    <property type="component" value="Unassembled WGS sequence"/>
</dbReference>
<keyword evidence="2" id="KW-1185">Reference proteome</keyword>
<proteinExistence type="predicted"/>
<sequence length="101" mass="10995">MVTATMVASLRHSPDSHSSLRFCTTSGNGLQAGFNFHSGILSVTDSGRFDRIDVVGYLPGELRNVCSRTREATRNIPPTLTLITGEHRAGLSWVASDLLHR</sequence>
<evidence type="ECO:0000313" key="2">
    <source>
        <dbReference type="Proteomes" id="UP001322138"/>
    </source>
</evidence>